<keyword evidence="6" id="KW-1015">Disulfide bond</keyword>
<feature type="region of interest" description="Disordered" evidence="12">
    <location>
        <begin position="349"/>
        <end position="368"/>
    </location>
</feature>
<keyword evidence="9" id="KW-0520">NAD</keyword>
<dbReference type="GO" id="GO:0016668">
    <property type="term" value="F:oxidoreductase activity, acting on a sulfur group of donors, NAD(P) as acceptor"/>
    <property type="evidence" value="ECO:0007669"/>
    <property type="project" value="InterPro"/>
</dbReference>
<protein>
    <submittedName>
        <fullName evidence="15">Pyruvate/2-oxoglutarate dehydrogenase complex dihydrolipoamide dehydrogenase (E3) component</fullName>
    </submittedName>
</protein>
<evidence type="ECO:0000256" key="7">
    <source>
        <dbReference type="ARBA" id="ARBA00023284"/>
    </source>
</evidence>
<dbReference type="GO" id="GO:0050660">
    <property type="term" value="F:flavin adenine dinucleotide binding"/>
    <property type="evidence" value="ECO:0007669"/>
    <property type="project" value="TreeGrafter"/>
</dbReference>
<feature type="disulfide bond" description="Redox-active" evidence="10">
    <location>
        <begin position="55"/>
        <end position="60"/>
    </location>
</feature>
<comment type="cofactor">
    <cofactor evidence="9">
        <name>FAD</name>
        <dbReference type="ChEBI" id="CHEBI:57692"/>
    </cofactor>
    <text evidence="9">Binds 1 FAD per subunit.</text>
</comment>
<evidence type="ECO:0000256" key="8">
    <source>
        <dbReference type="PIRSR" id="PIRSR000350-2"/>
    </source>
</evidence>
<dbReference type="InterPro" id="IPR004099">
    <property type="entry name" value="Pyr_nucl-diS_OxRdtase_dimer"/>
</dbReference>
<dbReference type="PANTHER" id="PTHR43014:SF4">
    <property type="entry name" value="PYRIDINE NUCLEOTIDE-DISULFIDE OXIDOREDUCTASE RCLA-RELATED"/>
    <property type="match status" value="1"/>
</dbReference>
<dbReference type="GO" id="GO:0003955">
    <property type="term" value="F:NAD(P)H dehydrogenase (quinone) activity"/>
    <property type="evidence" value="ECO:0007669"/>
    <property type="project" value="TreeGrafter"/>
</dbReference>
<evidence type="ECO:0000256" key="6">
    <source>
        <dbReference type="ARBA" id="ARBA00023157"/>
    </source>
</evidence>
<proteinExistence type="inferred from homology"/>
<dbReference type="PRINTS" id="PR00368">
    <property type="entry name" value="FADPNR"/>
</dbReference>
<dbReference type="Pfam" id="PF02852">
    <property type="entry name" value="Pyr_redox_dim"/>
    <property type="match status" value="1"/>
</dbReference>
<evidence type="ECO:0000313" key="15">
    <source>
        <dbReference type="EMBL" id="MDR6892756.1"/>
    </source>
</evidence>
<dbReference type="SUPFAM" id="SSF55424">
    <property type="entry name" value="FAD/NAD-linked reductases, dimerisation (C-terminal) domain"/>
    <property type="match status" value="1"/>
</dbReference>
<dbReference type="InterPro" id="IPR001100">
    <property type="entry name" value="Pyr_nuc-diS_OxRdtase"/>
</dbReference>
<comment type="caution">
    <text evidence="15">The sequence shown here is derived from an EMBL/GenBank/DDBJ whole genome shotgun (WGS) entry which is preliminary data.</text>
</comment>
<evidence type="ECO:0000256" key="11">
    <source>
        <dbReference type="RuleBase" id="RU003691"/>
    </source>
</evidence>
<evidence type="ECO:0000259" key="14">
    <source>
        <dbReference type="Pfam" id="PF07992"/>
    </source>
</evidence>
<feature type="domain" description="Pyridine nucleotide-disulphide oxidoreductase dimerisation" evidence="13">
    <location>
        <begin position="362"/>
        <end position="476"/>
    </location>
</feature>
<dbReference type="InterPro" id="IPR016156">
    <property type="entry name" value="FAD/NAD-linked_Rdtase_dimer_sf"/>
</dbReference>
<dbReference type="Gene3D" id="3.50.50.60">
    <property type="entry name" value="FAD/NAD(P)-binding domain"/>
    <property type="match status" value="2"/>
</dbReference>
<dbReference type="AlphaFoldDB" id="A0AAE3YJA7"/>
<dbReference type="Pfam" id="PF07992">
    <property type="entry name" value="Pyr_redox_2"/>
    <property type="match status" value="1"/>
</dbReference>
<dbReference type="Gene3D" id="3.30.390.30">
    <property type="match status" value="1"/>
</dbReference>
<feature type="binding site" evidence="9">
    <location>
        <position position="323"/>
    </location>
    <ligand>
        <name>FAD</name>
        <dbReference type="ChEBI" id="CHEBI:57692"/>
    </ligand>
</feature>
<evidence type="ECO:0000256" key="2">
    <source>
        <dbReference type="ARBA" id="ARBA00022630"/>
    </source>
</evidence>
<gene>
    <name evidence="15" type="ORF">J2S35_001696</name>
</gene>
<evidence type="ECO:0000256" key="9">
    <source>
        <dbReference type="PIRSR" id="PIRSR000350-3"/>
    </source>
</evidence>
<dbReference type="SUPFAM" id="SSF51905">
    <property type="entry name" value="FAD/NAD(P)-binding domain"/>
    <property type="match status" value="1"/>
</dbReference>
<evidence type="ECO:0000256" key="1">
    <source>
        <dbReference type="ARBA" id="ARBA00007532"/>
    </source>
</evidence>
<accession>A0AAE3YJA7</accession>
<feature type="active site" description="Proton acceptor" evidence="8">
    <location>
        <position position="467"/>
    </location>
</feature>
<keyword evidence="3 9" id="KW-0274">FAD</keyword>
<dbReference type="RefSeq" id="WP_309852280.1">
    <property type="nucleotide sequence ID" value="NZ_BAAAIU010000004.1"/>
</dbReference>
<evidence type="ECO:0000256" key="4">
    <source>
        <dbReference type="ARBA" id="ARBA00022857"/>
    </source>
</evidence>
<keyword evidence="5 11" id="KW-0560">Oxidoreductase</keyword>
<feature type="binding site" evidence="9">
    <location>
        <position position="282"/>
    </location>
    <ligand>
        <name>NAD(+)</name>
        <dbReference type="ChEBI" id="CHEBI:57540"/>
    </ligand>
</feature>
<feature type="compositionally biased region" description="Basic and acidic residues" evidence="12">
    <location>
        <begin position="351"/>
        <end position="360"/>
    </location>
</feature>
<dbReference type="PANTHER" id="PTHR43014">
    <property type="entry name" value="MERCURIC REDUCTASE"/>
    <property type="match status" value="1"/>
</dbReference>
<dbReference type="InterPro" id="IPR012999">
    <property type="entry name" value="Pyr_OxRdtase_I_AS"/>
</dbReference>
<dbReference type="Proteomes" id="UP001247307">
    <property type="component" value="Unassembled WGS sequence"/>
</dbReference>
<dbReference type="InterPro" id="IPR023753">
    <property type="entry name" value="FAD/NAD-binding_dom"/>
</dbReference>
<evidence type="ECO:0000256" key="5">
    <source>
        <dbReference type="ARBA" id="ARBA00023002"/>
    </source>
</evidence>
<sequence>MTDATSTPDTHESTHVETLVIGFGKAGKSLAVQLAKAGRQVTLIEQSSRMYGGTCINIGCVPTKTLVHSADVRREAPSSPSPEEFYASAVERKETLREKMNAANLAMVETPGATVVTGRARFVGERTVEVTAGEDRLRITADNVVIGTGATPRLPSIEGLPENPLEDPRVVTSTELIDRTELPRRLAILGSGFIGLEFASMYSGFGSEVTVIGREDRLAPREDEAASEAIAELLEKQGVALKLGRTLESVSAGDDGGPLTLNLAGGDSAERVEADVLLISAGRIPATEGLGLAEAGVETDESGAVVVDSLLRTSAPGVWAVGDVKGGPQFTYVSFDDFRILKDQLLAGKGESGRTTEDRGPVPSTTFLTPPFSRVGLTEREARERAADEGWDVAVARKKVAELAAMPRPKALGQTDGFYQVVVDKTSGRILGATLFAVDSQEVINLVTMAMKHDLPYTALRDAIYTHPSSSEGLNELLAGI</sequence>
<dbReference type="EMBL" id="JAVDUI010000001">
    <property type="protein sequence ID" value="MDR6892756.1"/>
    <property type="molecule type" value="Genomic_DNA"/>
</dbReference>
<keyword evidence="16" id="KW-1185">Reference proteome</keyword>
<dbReference type="PRINTS" id="PR00411">
    <property type="entry name" value="PNDRDTASEI"/>
</dbReference>
<evidence type="ECO:0000256" key="12">
    <source>
        <dbReference type="SAM" id="MobiDB-lite"/>
    </source>
</evidence>
<comment type="similarity">
    <text evidence="1 11">Belongs to the class-I pyridine nucleotide-disulfide oxidoreductase family.</text>
</comment>
<feature type="binding site" evidence="9">
    <location>
        <begin position="190"/>
        <end position="197"/>
    </location>
    <ligand>
        <name>NAD(+)</name>
        <dbReference type="ChEBI" id="CHEBI:57540"/>
    </ligand>
</feature>
<keyword evidence="9" id="KW-0547">Nucleotide-binding</keyword>
<keyword evidence="7 11" id="KW-0676">Redox-active center</keyword>
<evidence type="ECO:0000256" key="10">
    <source>
        <dbReference type="PIRSR" id="PIRSR000350-4"/>
    </source>
</evidence>
<feature type="domain" description="FAD/NAD(P)-binding" evidence="14">
    <location>
        <begin position="18"/>
        <end position="334"/>
    </location>
</feature>
<dbReference type="PIRSF" id="PIRSF000350">
    <property type="entry name" value="Mercury_reductase_MerA"/>
    <property type="match status" value="1"/>
</dbReference>
<keyword evidence="15" id="KW-0670">Pyruvate</keyword>
<feature type="binding site" evidence="9">
    <location>
        <position position="64"/>
    </location>
    <ligand>
        <name>FAD</name>
        <dbReference type="ChEBI" id="CHEBI:57692"/>
    </ligand>
</feature>
<name>A0AAE3YJA7_9MICC</name>
<evidence type="ECO:0000313" key="16">
    <source>
        <dbReference type="Proteomes" id="UP001247307"/>
    </source>
</evidence>
<dbReference type="PROSITE" id="PS00076">
    <property type="entry name" value="PYRIDINE_REDOX_1"/>
    <property type="match status" value="1"/>
</dbReference>
<keyword evidence="4" id="KW-0521">NADP</keyword>
<reference evidence="15" key="1">
    <citation type="submission" date="2023-07" db="EMBL/GenBank/DDBJ databases">
        <title>Sequencing the genomes of 1000 actinobacteria strains.</title>
        <authorList>
            <person name="Klenk H.-P."/>
        </authorList>
    </citation>
    <scope>NUCLEOTIDE SEQUENCE</scope>
    <source>
        <strain evidence="15">DSM 13988</strain>
    </source>
</reference>
<dbReference type="InterPro" id="IPR036188">
    <property type="entry name" value="FAD/NAD-bd_sf"/>
</dbReference>
<evidence type="ECO:0000256" key="3">
    <source>
        <dbReference type="ARBA" id="ARBA00022827"/>
    </source>
</evidence>
<evidence type="ECO:0000259" key="13">
    <source>
        <dbReference type="Pfam" id="PF02852"/>
    </source>
</evidence>
<keyword evidence="2 11" id="KW-0285">Flavoprotein</keyword>
<organism evidence="15 16">
    <name type="scientific">Falsarthrobacter nasiphocae</name>
    <dbReference type="NCBI Taxonomy" id="189863"/>
    <lineage>
        <taxon>Bacteria</taxon>
        <taxon>Bacillati</taxon>
        <taxon>Actinomycetota</taxon>
        <taxon>Actinomycetes</taxon>
        <taxon>Micrococcales</taxon>
        <taxon>Micrococcaceae</taxon>
        <taxon>Falsarthrobacter</taxon>
    </lineage>
</organism>